<dbReference type="InterPro" id="IPR006342">
    <property type="entry name" value="FkbM_mtfrase"/>
</dbReference>
<gene>
    <name evidence="2" type="ORF">FHX42_005147</name>
</gene>
<dbReference type="AlphaFoldDB" id="A0A839E0L6"/>
<evidence type="ECO:0000313" key="3">
    <source>
        <dbReference type="Proteomes" id="UP000569329"/>
    </source>
</evidence>
<organism evidence="2 3">
    <name type="scientific">Halosaccharopolyspora lacisalsi</name>
    <dbReference type="NCBI Taxonomy" id="1000566"/>
    <lineage>
        <taxon>Bacteria</taxon>
        <taxon>Bacillati</taxon>
        <taxon>Actinomycetota</taxon>
        <taxon>Actinomycetes</taxon>
        <taxon>Pseudonocardiales</taxon>
        <taxon>Pseudonocardiaceae</taxon>
        <taxon>Halosaccharopolyspora</taxon>
    </lineage>
</organism>
<accession>A0A839E0L6</accession>
<sequence>MSENGNVRGNERKASTGLSMIAATLRRAAAFSLAEPELLGLDQLVGPGDTCFDIGAAYGMYSFALADLVGGNGSVHSFEPQRKPHGVLGAGRRLGGVGHLRPERAGMGREPGTSHLRLPVRFGLPIHGHAHVGDSADERRRPTWWSHTRSLPTAIHSVDEIREQRSIERVHFMKVDVEGFEPNVVEGARDTIAEHRPALLLEIEDRHLSRYDTTAAEFTRSLREHGYTMYTWRRPRWVRTERVLPETRNYLFATDQNWRHHRTA</sequence>
<keyword evidence="2" id="KW-0489">Methyltransferase</keyword>
<dbReference type="PANTHER" id="PTHR34203:SF15">
    <property type="entry name" value="SLL1173 PROTEIN"/>
    <property type="match status" value="1"/>
</dbReference>
<dbReference type="PANTHER" id="PTHR34203">
    <property type="entry name" value="METHYLTRANSFERASE, FKBM FAMILY PROTEIN"/>
    <property type="match status" value="1"/>
</dbReference>
<feature type="domain" description="Methyltransferase FkbM" evidence="1">
    <location>
        <begin position="53"/>
        <end position="228"/>
    </location>
</feature>
<dbReference type="GO" id="GO:0008168">
    <property type="term" value="F:methyltransferase activity"/>
    <property type="evidence" value="ECO:0007669"/>
    <property type="project" value="UniProtKB-KW"/>
</dbReference>
<proteinExistence type="predicted"/>
<dbReference type="InterPro" id="IPR052514">
    <property type="entry name" value="SAM-dependent_MTase"/>
</dbReference>
<comment type="caution">
    <text evidence="2">The sequence shown here is derived from an EMBL/GenBank/DDBJ whole genome shotgun (WGS) entry which is preliminary data.</text>
</comment>
<protein>
    <submittedName>
        <fullName evidence="2">FkbM family methyltransferase</fullName>
    </submittedName>
</protein>
<dbReference type="Pfam" id="PF05050">
    <property type="entry name" value="Methyltransf_21"/>
    <property type="match status" value="1"/>
</dbReference>
<dbReference type="EMBL" id="JACGWZ010000009">
    <property type="protein sequence ID" value="MBA8827742.1"/>
    <property type="molecule type" value="Genomic_DNA"/>
</dbReference>
<reference evidence="2 3" key="1">
    <citation type="submission" date="2020-07" db="EMBL/GenBank/DDBJ databases">
        <title>Sequencing the genomes of 1000 actinobacteria strains.</title>
        <authorList>
            <person name="Klenk H.-P."/>
        </authorList>
    </citation>
    <scope>NUCLEOTIDE SEQUENCE [LARGE SCALE GENOMIC DNA]</scope>
    <source>
        <strain evidence="2 3">DSM 45975</strain>
    </source>
</reference>
<dbReference type="GO" id="GO:0032259">
    <property type="term" value="P:methylation"/>
    <property type="evidence" value="ECO:0007669"/>
    <property type="project" value="UniProtKB-KW"/>
</dbReference>
<evidence type="ECO:0000313" key="2">
    <source>
        <dbReference type="EMBL" id="MBA8827742.1"/>
    </source>
</evidence>
<name>A0A839E0L6_9PSEU</name>
<keyword evidence="3" id="KW-1185">Reference proteome</keyword>
<dbReference type="SUPFAM" id="SSF53335">
    <property type="entry name" value="S-adenosyl-L-methionine-dependent methyltransferases"/>
    <property type="match status" value="1"/>
</dbReference>
<keyword evidence="2" id="KW-0808">Transferase</keyword>
<dbReference type="RefSeq" id="WP_182546898.1">
    <property type="nucleotide sequence ID" value="NZ_JACGWZ010000009.1"/>
</dbReference>
<dbReference type="Gene3D" id="3.40.50.150">
    <property type="entry name" value="Vaccinia Virus protein VP39"/>
    <property type="match status" value="1"/>
</dbReference>
<dbReference type="NCBIfam" id="TIGR01444">
    <property type="entry name" value="fkbM_fam"/>
    <property type="match status" value="1"/>
</dbReference>
<evidence type="ECO:0000259" key="1">
    <source>
        <dbReference type="Pfam" id="PF05050"/>
    </source>
</evidence>
<dbReference type="Proteomes" id="UP000569329">
    <property type="component" value="Unassembled WGS sequence"/>
</dbReference>
<dbReference type="InterPro" id="IPR029063">
    <property type="entry name" value="SAM-dependent_MTases_sf"/>
</dbReference>